<evidence type="ECO:0000256" key="4">
    <source>
        <dbReference type="ARBA" id="ARBA00022729"/>
    </source>
</evidence>
<keyword evidence="2" id="KW-0052">Apoplast</keyword>
<dbReference type="PANTHER" id="PTHR31279:SF54">
    <property type="entry name" value="PROTEIN EXORDIUM-RELATED"/>
    <property type="match status" value="1"/>
</dbReference>
<sequence length="329" mass="36221">MASSSLLVFLLLSSFLFHTCFGARTLAALVEKQPLALAYHNGPLLAGPVSVNLVWYGKFTATQRSIVSDFVTSLSSSSSGDHRNQPSVSTWWQTVEKYYSTSTSNGEKPVITLADQTLDDSYSLGKSLRDSDIVQLAAARGARAGAGPTARPPPARPGRPTSGSGTPRPGVPARARGRSTGRPTGPSPRRWWRPTATSASTGWWSTWRDFSPAPSRIRSAAGSSRGRRRPRWRRRPRVRGSTGRARTPDTPGSCWWTRRVGPATTLVGPAGGSTWSRLWLTRRRPLVLRWFDGFGNGRVALLLFDMYIYCLCIFLNVCYNLLILELILR</sequence>
<dbReference type="Pfam" id="PF04674">
    <property type="entry name" value="Phi_1"/>
    <property type="match status" value="1"/>
</dbReference>
<evidence type="ECO:0000256" key="3">
    <source>
        <dbReference type="ARBA" id="ARBA00022525"/>
    </source>
</evidence>
<keyword evidence="7" id="KW-0812">Transmembrane</keyword>
<feature type="region of interest" description="Disordered" evidence="6">
    <location>
        <begin position="140"/>
        <end position="195"/>
    </location>
</feature>
<reference evidence="9" key="2">
    <citation type="submission" date="2023-04" db="EMBL/GenBank/DDBJ databases">
        <authorList>
            <person name="Bruccoleri R.E."/>
            <person name="Oakeley E.J."/>
            <person name="Faust A.-M."/>
            <person name="Dessus-Babus S."/>
            <person name="Altorfer M."/>
            <person name="Burckhardt D."/>
            <person name="Oertli M."/>
            <person name="Naumann U."/>
            <person name="Petersen F."/>
            <person name="Wong J."/>
        </authorList>
    </citation>
    <scope>NUCLEOTIDE SEQUENCE</scope>
    <source>
        <strain evidence="9">GSM-AAB239-AS_SAM_17_03QT</strain>
        <tissue evidence="9">Leaf</tissue>
    </source>
</reference>
<feature type="region of interest" description="Disordered" evidence="6">
    <location>
        <begin position="215"/>
        <end position="252"/>
    </location>
</feature>
<feature type="compositionally biased region" description="Low complexity" evidence="6">
    <location>
        <begin position="215"/>
        <end position="224"/>
    </location>
</feature>
<feature type="signal peptide" evidence="8">
    <location>
        <begin position="1"/>
        <end position="22"/>
    </location>
</feature>
<keyword evidence="4 8" id="KW-0732">Signal</keyword>
<evidence type="ECO:0000313" key="10">
    <source>
        <dbReference type="Proteomes" id="UP001140949"/>
    </source>
</evidence>
<evidence type="ECO:0000256" key="2">
    <source>
        <dbReference type="ARBA" id="ARBA00022523"/>
    </source>
</evidence>
<dbReference type="Proteomes" id="UP001140949">
    <property type="component" value="Unassembled WGS sequence"/>
</dbReference>
<proteinExistence type="inferred from homology"/>
<comment type="subcellular location">
    <subcellularLocation>
        <location evidence="1">Secreted</location>
        <location evidence="1">Extracellular space</location>
        <location evidence="1">Apoplast</location>
    </subcellularLocation>
</comment>
<dbReference type="GO" id="GO:0048046">
    <property type="term" value="C:apoplast"/>
    <property type="evidence" value="ECO:0007669"/>
    <property type="project" value="UniProtKB-SubCell"/>
</dbReference>
<keyword evidence="3" id="KW-0964">Secreted</keyword>
<organism evidence="9 10">
    <name type="scientific">Iris pallida</name>
    <name type="common">Sweet iris</name>
    <dbReference type="NCBI Taxonomy" id="29817"/>
    <lineage>
        <taxon>Eukaryota</taxon>
        <taxon>Viridiplantae</taxon>
        <taxon>Streptophyta</taxon>
        <taxon>Embryophyta</taxon>
        <taxon>Tracheophyta</taxon>
        <taxon>Spermatophyta</taxon>
        <taxon>Magnoliopsida</taxon>
        <taxon>Liliopsida</taxon>
        <taxon>Asparagales</taxon>
        <taxon>Iridaceae</taxon>
        <taxon>Iridoideae</taxon>
        <taxon>Irideae</taxon>
        <taxon>Iris</taxon>
    </lineage>
</organism>
<keyword evidence="7" id="KW-0472">Membrane</keyword>
<dbReference type="InterPro" id="IPR006766">
    <property type="entry name" value="EXORDIUM-like"/>
</dbReference>
<keyword evidence="10" id="KW-1185">Reference proteome</keyword>
<keyword evidence="7" id="KW-1133">Transmembrane helix</keyword>
<evidence type="ECO:0000256" key="7">
    <source>
        <dbReference type="SAM" id="Phobius"/>
    </source>
</evidence>
<dbReference type="AlphaFoldDB" id="A0AAX6HT90"/>
<feature type="compositionally biased region" description="Low complexity" evidence="6">
    <location>
        <begin position="140"/>
        <end position="149"/>
    </location>
</feature>
<comment type="caution">
    <text evidence="9">The sequence shown here is derived from an EMBL/GenBank/DDBJ whole genome shotgun (WGS) entry which is preliminary data.</text>
</comment>
<reference evidence="9" key="1">
    <citation type="journal article" date="2023" name="GigaByte">
        <title>Genome assembly of the bearded iris, Iris pallida Lam.</title>
        <authorList>
            <person name="Bruccoleri R.E."/>
            <person name="Oakeley E.J."/>
            <person name="Faust A.M.E."/>
            <person name="Altorfer M."/>
            <person name="Dessus-Babus S."/>
            <person name="Burckhardt D."/>
            <person name="Oertli M."/>
            <person name="Naumann U."/>
            <person name="Petersen F."/>
            <person name="Wong J."/>
        </authorList>
    </citation>
    <scope>NUCLEOTIDE SEQUENCE</scope>
    <source>
        <strain evidence="9">GSM-AAB239-AS_SAM_17_03QT</strain>
    </source>
</reference>
<evidence type="ECO:0000256" key="6">
    <source>
        <dbReference type="SAM" id="MobiDB-lite"/>
    </source>
</evidence>
<protein>
    <submittedName>
        <fullName evidence="9">Uncharacterized protein</fullName>
    </submittedName>
</protein>
<comment type="similarity">
    <text evidence="5">Belongs to the EXORDIUM family.</text>
</comment>
<feature type="transmembrane region" description="Helical" evidence="7">
    <location>
        <begin position="306"/>
        <end position="328"/>
    </location>
</feature>
<dbReference type="PANTHER" id="PTHR31279">
    <property type="entry name" value="PROTEIN EXORDIUM-LIKE 5"/>
    <property type="match status" value="1"/>
</dbReference>
<feature type="chain" id="PRO_5043421916" evidence="8">
    <location>
        <begin position="23"/>
        <end position="329"/>
    </location>
</feature>
<gene>
    <name evidence="9" type="ORF">M6B38_296860</name>
</gene>
<evidence type="ECO:0000256" key="5">
    <source>
        <dbReference type="ARBA" id="ARBA00023591"/>
    </source>
</evidence>
<dbReference type="EMBL" id="JANAVB010007199">
    <property type="protein sequence ID" value="KAJ6843485.1"/>
    <property type="molecule type" value="Genomic_DNA"/>
</dbReference>
<feature type="compositionally biased region" description="Basic residues" evidence="6">
    <location>
        <begin position="225"/>
        <end position="238"/>
    </location>
</feature>
<evidence type="ECO:0000313" key="9">
    <source>
        <dbReference type="EMBL" id="KAJ6843485.1"/>
    </source>
</evidence>
<evidence type="ECO:0000256" key="1">
    <source>
        <dbReference type="ARBA" id="ARBA00004271"/>
    </source>
</evidence>
<evidence type="ECO:0000256" key="8">
    <source>
        <dbReference type="SAM" id="SignalP"/>
    </source>
</evidence>
<name>A0AAX6HT90_IRIPA</name>
<accession>A0AAX6HT90</accession>
<feature type="compositionally biased region" description="Low complexity" evidence="6">
    <location>
        <begin position="158"/>
        <end position="174"/>
    </location>
</feature>